<keyword evidence="3" id="KW-1185">Reference proteome</keyword>
<comment type="caution">
    <text evidence="2">The sequence shown here is derived from an EMBL/GenBank/DDBJ whole genome shotgun (WGS) entry which is preliminary data.</text>
</comment>
<organism evidence="2 3">
    <name type="scientific">Thalassobacillus devorans</name>
    <dbReference type="NCBI Taxonomy" id="279813"/>
    <lineage>
        <taxon>Bacteria</taxon>
        <taxon>Bacillati</taxon>
        <taxon>Bacillota</taxon>
        <taxon>Bacilli</taxon>
        <taxon>Bacillales</taxon>
        <taxon>Bacillaceae</taxon>
        <taxon>Thalassobacillus</taxon>
    </lineage>
</organism>
<accession>A0ABQ1NMX5</accession>
<feature type="compositionally biased region" description="Basic and acidic residues" evidence="1">
    <location>
        <begin position="30"/>
        <end position="46"/>
    </location>
</feature>
<dbReference type="EMBL" id="BMCJ01000002">
    <property type="protein sequence ID" value="GGC81112.1"/>
    <property type="molecule type" value="Genomic_DNA"/>
</dbReference>
<reference evidence="3" key="1">
    <citation type="journal article" date="2019" name="Int. J. Syst. Evol. Microbiol.">
        <title>The Global Catalogue of Microorganisms (GCM) 10K type strain sequencing project: providing services to taxonomists for standard genome sequencing and annotation.</title>
        <authorList>
            <consortium name="The Broad Institute Genomics Platform"/>
            <consortium name="The Broad Institute Genome Sequencing Center for Infectious Disease"/>
            <person name="Wu L."/>
            <person name="Ma J."/>
        </authorList>
    </citation>
    <scope>NUCLEOTIDE SEQUENCE [LARGE SCALE GENOMIC DNA]</scope>
    <source>
        <strain evidence="3">CCM 7282</strain>
    </source>
</reference>
<name>A0ABQ1NMX5_9BACI</name>
<evidence type="ECO:0000313" key="3">
    <source>
        <dbReference type="Proteomes" id="UP000619534"/>
    </source>
</evidence>
<evidence type="ECO:0000313" key="2">
    <source>
        <dbReference type="EMBL" id="GGC81112.1"/>
    </source>
</evidence>
<sequence length="97" mass="10751">MWDADSGMRGSVKLLDSWVAGNGETPVGEGSRRDPTGSETTEEARRLPHRKANRFPAALSSDSATDPTISRNQVFDFSALLLKRLLMINYQKRITEA</sequence>
<protein>
    <submittedName>
        <fullName evidence="2">Uncharacterized protein</fullName>
    </submittedName>
</protein>
<gene>
    <name evidence="2" type="ORF">GCM10007216_09530</name>
</gene>
<feature type="region of interest" description="Disordered" evidence="1">
    <location>
        <begin position="15"/>
        <end position="68"/>
    </location>
</feature>
<proteinExistence type="predicted"/>
<evidence type="ECO:0000256" key="1">
    <source>
        <dbReference type="SAM" id="MobiDB-lite"/>
    </source>
</evidence>
<dbReference type="Proteomes" id="UP000619534">
    <property type="component" value="Unassembled WGS sequence"/>
</dbReference>